<dbReference type="Proteomes" id="UP000595662">
    <property type="component" value="Chromosome 6"/>
</dbReference>
<dbReference type="AlphaFoldDB" id="A0A7T7BPV4"/>
<dbReference type="GO" id="GO:0008270">
    <property type="term" value="F:zinc ion binding"/>
    <property type="evidence" value="ECO:0007669"/>
    <property type="project" value="InterPro"/>
</dbReference>
<keyword evidence="3" id="KW-0862">Zinc</keyword>
<dbReference type="VEuPathDB" id="FungiDB:PDIP_02400"/>
<protein>
    <submittedName>
        <fullName evidence="6">Alcohol dehydrogenase, putative</fullName>
    </submittedName>
</protein>
<dbReference type="InterPro" id="IPR011032">
    <property type="entry name" value="GroES-like_sf"/>
</dbReference>
<feature type="domain" description="Enoyl reductase (ER)" evidence="5">
    <location>
        <begin position="54"/>
        <end position="372"/>
    </location>
</feature>
<dbReference type="InterPro" id="IPR036291">
    <property type="entry name" value="NAD(P)-bd_dom_sf"/>
</dbReference>
<dbReference type="PANTHER" id="PTHR42683">
    <property type="entry name" value="ALDEHYDE REDUCTASE"/>
    <property type="match status" value="1"/>
</dbReference>
<dbReference type="InterPro" id="IPR020843">
    <property type="entry name" value="ER"/>
</dbReference>
<proteinExistence type="predicted"/>
<organism evidence="6 7">
    <name type="scientific">Penicillium digitatum</name>
    <name type="common">Green mold</name>
    <dbReference type="NCBI Taxonomy" id="36651"/>
    <lineage>
        <taxon>Eukaryota</taxon>
        <taxon>Fungi</taxon>
        <taxon>Dikarya</taxon>
        <taxon>Ascomycota</taxon>
        <taxon>Pezizomycotina</taxon>
        <taxon>Eurotiomycetes</taxon>
        <taxon>Eurotiomycetidae</taxon>
        <taxon>Eurotiales</taxon>
        <taxon>Aspergillaceae</taxon>
        <taxon>Penicillium</taxon>
    </lineage>
</organism>
<dbReference type="CDD" id="cd05283">
    <property type="entry name" value="CAD1"/>
    <property type="match status" value="1"/>
</dbReference>
<evidence type="ECO:0000313" key="6">
    <source>
        <dbReference type="EMBL" id="QQK47689.1"/>
    </source>
</evidence>
<dbReference type="PROSITE" id="PS00059">
    <property type="entry name" value="ADH_ZINC"/>
    <property type="match status" value="1"/>
</dbReference>
<accession>A0A7T7BPV4</accession>
<dbReference type="Pfam" id="PF08240">
    <property type="entry name" value="ADH_N"/>
    <property type="match status" value="1"/>
</dbReference>
<dbReference type="GO" id="GO:0016616">
    <property type="term" value="F:oxidoreductase activity, acting on the CH-OH group of donors, NAD or NADP as acceptor"/>
    <property type="evidence" value="ECO:0007669"/>
    <property type="project" value="InterPro"/>
</dbReference>
<dbReference type="SMART" id="SM00829">
    <property type="entry name" value="PKS_ER"/>
    <property type="match status" value="1"/>
</dbReference>
<keyword evidence="2" id="KW-0479">Metal-binding</keyword>
<dbReference type="InterPro" id="IPR013154">
    <property type="entry name" value="ADH-like_N"/>
</dbReference>
<dbReference type="EMBL" id="CP060779">
    <property type="protein sequence ID" value="QQK47689.1"/>
    <property type="molecule type" value="Genomic_DNA"/>
</dbReference>
<comment type="cofactor">
    <cofactor evidence="1">
        <name>Zn(2+)</name>
        <dbReference type="ChEBI" id="CHEBI:29105"/>
    </cofactor>
</comment>
<evidence type="ECO:0000256" key="4">
    <source>
        <dbReference type="ARBA" id="ARBA00023002"/>
    </source>
</evidence>
<evidence type="ECO:0000256" key="1">
    <source>
        <dbReference type="ARBA" id="ARBA00001947"/>
    </source>
</evidence>
<reference evidence="6 7" key="1">
    <citation type="submission" date="2020-08" db="EMBL/GenBank/DDBJ databases">
        <title>The completed genome sequence of the pathogenic ascomycete fungus Penicillium digitatum.</title>
        <authorList>
            <person name="Wang M."/>
        </authorList>
    </citation>
    <scope>NUCLEOTIDE SEQUENCE [LARGE SCALE GENOMIC DNA]</scope>
    <source>
        <strain evidence="6 7">PdW03</strain>
    </source>
</reference>
<keyword evidence="4" id="KW-0560">Oxidoreductase</keyword>
<gene>
    <name evidence="6" type="ORF">Pdw03_5324</name>
</gene>
<dbReference type="InterPro" id="IPR047109">
    <property type="entry name" value="CAD-like"/>
</dbReference>
<dbReference type="FunFam" id="3.40.50.720:FF:000022">
    <property type="entry name" value="Cinnamyl alcohol dehydrogenase"/>
    <property type="match status" value="1"/>
</dbReference>
<evidence type="ECO:0000259" key="5">
    <source>
        <dbReference type="SMART" id="SM00829"/>
    </source>
</evidence>
<evidence type="ECO:0000256" key="3">
    <source>
        <dbReference type="ARBA" id="ARBA00022833"/>
    </source>
</evidence>
<name>A0A7T7BPV4_PENDI</name>
<dbReference type="SUPFAM" id="SSF51735">
    <property type="entry name" value="NAD(P)-binding Rossmann-fold domains"/>
    <property type="match status" value="1"/>
</dbReference>
<dbReference type="Gene3D" id="3.90.180.10">
    <property type="entry name" value="Medium-chain alcohol dehydrogenases, catalytic domain"/>
    <property type="match status" value="1"/>
</dbReference>
<evidence type="ECO:0000256" key="2">
    <source>
        <dbReference type="ARBA" id="ARBA00022723"/>
    </source>
</evidence>
<dbReference type="Gene3D" id="3.40.50.720">
    <property type="entry name" value="NAD(P)-binding Rossmann-like Domain"/>
    <property type="match status" value="1"/>
</dbReference>
<dbReference type="RefSeq" id="XP_065957967.1">
    <property type="nucleotide sequence ID" value="XM_066101027.1"/>
</dbReference>
<dbReference type="SUPFAM" id="SSF50129">
    <property type="entry name" value="GroES-like"/>
    <property type="match status" value="1"/>
</dbReference>
<sequence length="381" mass="41841">MTRLLGKSPGGLEHSGFEAVESLQGLRRIFKSYRSAHFKDLLYSMEVSFEVYRGSPGGHIVSDTTTRILGHNEIFIEITHSGLCGTDEHFFNSTQVLGHEGIGIVRLLGSNVTSVKVGDRVGFGYVRKVCGTCDNCGTGWDQYCRSARIYGECDFDVGTFGHGTVWDASCVFPIPDGYLSEDAAPLLCAGATVWNCLSRFGARPTDRVGILGIGGLGHLAIKIAAKMGCHVVVLSRTDDKKEDALRYGADEFQILDQIDHSSFQPLKHLLLCGSHLLNQASKLMRLMDTKGTIYPLTVSMADTPVPFLPMNFRGVRIQGSLVASRQDLRELLEFCNRKKIKPTIMKFPLTPAGVEEAMQKLRNGQIKYRAVLVREPLPGAA</sequence>
<evidence type="ECO:0000313" key="7">
    <source>
        <dbReference type="Proteomes" id="UP000595662"/>
    </source>
</evidence>
<dbReference type="GeneID" id="26228563"/>
<dbReference type="InterPro" id="IPR002328">
    <property type="entry name" value="ADH_Zn_CS"/>
</dbReference>